<keyword evidence="3" id="KW-0813">Transport</keyword>
<dbReference type="InterPro" id="IPR006042">
    <property type="entry name" value="Xan_ur_permease"/>
</dbReference>
<keyword evidence="9" id="KW-1185">Reference proteome</keyword>
<dbReference type="PROSITE" id="PS01116">
    <property type="entry name" value="XANTH_URACIL_PERMASE"/>
    <property type="match status" value="1"/>
</dbReference>
<name>L8MBL0_METFU</name>
<dbReference type="InterPro" id="IPR017588">
    <property type="entry name" value="UacT-like"/>
</dbReference>
<comment type="subcellular location">
    <subcellularLocation>
        <location evidence="1">Cell membrane</location>
        <topology evidence="1">Multi-pass membrane protein</topology>
    </subcellularLocation>
</comment>
<protein>
    <submittedName>
        <fullName evidence="8">Xanthine permease</fullName>
    </submittedName>
</protein>
<keyword evidence="4" id="KW-1003">Cell membrane</keyword>
<evidence type="ECO:0000256" key="3">
    <source>
        <dbReference type="ARBA" id="ARBA00022448"/>
    </source>
</evidence>
<dbReference type="NCBIfam" id="NF037981">
    <property type="entry name" value="NCS2_1"/>
    <property type="match status" value="1"/>
</dbReference>
<dbReference type="RefSeq" id="WP_003449769.1">
    <property type="nucleotide sequence ID" value="NZ_AJMR01000084.1"/>
</dbReference>
<organism evidence="8 9">
    <name type="scientific">Metapseudomonas furukawaii</name>
    <name type="common">Pseudomonas furukawaii</name>
    <dbReference type="NCBI Taxonomy" id="1149133"/>
    <lineage>
        <taxon>Bacteria</taxon>
        <taxon>Pseudomonadati</taxon>
        <taxon>Pseudomonadota</taxon>
        <taxon>Gammaproteobacteria</taxon>
        <taxon>Pseudomonadales</taxon>
        <taxon>Pseudomonadaceae</taxon>
        <taxon>Metapseudomonas</taxon>
    </lineage>
</organism>
<proteinExistence type="inferred from homology"/>
<evidence type="ECO:0000313" key="8">
    <source>
        <dbReference type="EMBL" id="BAU73984.1"/>
    </source>
</evidence>
<dbReference type="KEGG" id="pfuw:KF707C_22960"/>
<keyword evidence="6" id="KW-1133">Transmembrane helix</keyword>
<dbReference type="EMBL" id="AP014862">
    <property type="protein sequence ID" value="BAU73984.1"/>
    <property type="molecule type" value="Genomic_DNA"/>
</dbReference>
<evidence type="ECO:0000256" key="5">
    <source>
        <dbReference type="ARBA" id="ARBA00022692"/>
    </source>
</evidence>
<evidence type="ECO:0000256" key="6">
    <source>
        <dbReference type="ARBA" id="ARBA00022989"/>
    </source>
</evidence>
<dbReference type="InterPro" id="IPR006043">
    <property type="entry name" value="NCS2"/>
</dbReference>
<dbReference type="NCBIfam" id="TIGR03173">
    <property type="entry name" value="pbuX"/>
    <property type="match status" value="1"/>
</dbReference>
<dbReference type="GO" id="GO:0042907">
    <property type="term" value="F:xanthine transmembrane transporter activity"/>
    <property type="evidence" value="ECO:0007669"/>
    <property type="project" value="TreeGrafter"/>
</dbReference>
<dbReference type="eggNOG" id="COG2233">
    <property type="taxonomic scope" value="Bacteria"/>
</dbReference>
<gene>
    <name evidence="8" type="ORF">KF707C_22960</name>
</gene>
<evidence type="ECO:0000313" key="9">
    <source>
        <dbReference type="Proteomes" id="UP000218554"/>
    </source>
</evidence>
<keyword evidence="5" id="KW-0812">Transmembrane</keyword>
<dbReference type="AlphaFoldDB" id="L8MBL0"/>
<sequence>MTSSSQPQVTGQRPEDERLGVGANLAYGLQHVLTMYGGIVAVPLIIGQAAGLSPEDIGLLITASLFVGGLATLLQTLGLPFFGCQLPLVQGVSFAGVSTMVAILATHGGGGGLPTILGAVIAASMIGLLITPVFSRITKFFPPLVTGIVITTIGLTLMPVAARWAMGGNSRAEDFGSMANVGLAALTLAVVLLLSKLGSASISRLSILLAMVIGTLIAASLGMADFSRVFDGPVFAYPQPLRFGVPVFEVAAILSMIIVILVTMVETSADILAVGEIIGTKVDSQRLSNGLRADMISSSIAPLLGSFTQSAFAQNVGLVAVTGVKSRYVVATGGLILVTLGLLPLMGRIIAAVPSSVLGGAGVVLFGTVAASGIRTLSRVDYRNNMNLIIVASSIGFGMIPIAAPAFYEHFPSWFATIFHSGISSAAIMAIALNLLFNHLKVGNSDRQSVFVAGTERRFLRQKDIAKLREGDYFLDGKLYDANGEEVSVLEAPATPPRPERESASSPGGD</sequence>
<accession>A0A143SQ73</accession>
<dbReference type="GO" id="GO:0005886">
    <property type="term" value="C:plasma membrane"/>
    <property type="evidence" value="ECO:0007669"/>
    <property type="project" value="UniProtKB-SubCell"/>
</dbReference>
<evidence type="ECO:0000256" key="7">
    <source>
        <dbReference type="ARBA" id="ARBA00023136"/>
    </source>
</evidence>
<evidence type="ECO:0000256" key="4">
    <source>
        <dbReference type="ARBA" id="ARBA00022475"/>
    </source>
</evidence>
<dbReference type="PANTHER" id="PTHR42810:SF4">
    <property type="entry name" value="URIC ACID TRANSPORTER UACT"/>
    <property type="match status" value="1"/>
</dbReference>
<accession>L8MBL0</accession>
<evidence type="ECO:0000256" key="2">
    <source>
        <dbReference type="ARBA" id="ARBA00008821"/>
    </source>
</evidence>
<dbReference type="NCBIfam" id="TIGR00801">
    <property type="entry name" value="ncs2"/>
    <property type="match status" value="1"/>
</dbReference>
<evidence type="ECO:0000256" key="1">
    <source>
        <dbReference type="ARBA" id="ARBA00004651"/>
    </source>
</evidence>
<reference evidence="8 9" key="2">
    <citation type="journal article" date="2017" name="Int. J. Syst. Evol. Microbiol.">
        <title>Pseudomonas furukawaii sp. nov., a polychlorinated biphenyl-degrading bacterium isolated from biphenyl-contaminated soil in Japan.</title>
        <authorList>
            <person name="Kimura N."/>
            <person name="Watanabe T."/>
            <person name="Suenaga H."/>
            <person name="Fujihara H."/>
            <person name="Futagami T."/>
            <person name="Goto M."/>
            <person name="Hanada S."/>
            <person name="Hirose J."/>
        </authorList>
    </citation>
    <scope>NUCLEOTIDE SEQUENCE [LARGE SCALE GENOMIC DNA]</scope>
    <source>
        <strain evidence="9">DSM 10086 / NBRC 110670 / KF707</strain>
    </source>
</reference>
<reference evidence="9" key="1">
    <citation type="submission" date="2015-05" db="EMBL/GenBank/DDBJ databases">
        <title>Draft genome sequencing of a biphenyl-degrading bacterium, Pseudomonas balearica KF707 (=NBRC110670).</title>
        <authorList>
            <person name="Kimura N."/>
            <person name="Hirose J."/>
            <person name="Watanabe T."/>
            <person name="Suenaga H."/>
            <person name="Fujihara H."/>
            <person name="Noguchi M."/>
            <person name="Hashimoto M."/>
            <person name="Shimodaira J."/>
            <person name="Tsuchikane K."/>
            <person name="Hosoyama A."/>
            <person name="Yamazoe A."/>
            <person name="Fujita N."/>
            <person name="Furukawa K."/>
        </authorList>
    </citation>
    <scope>NUCLEOTIDE SEQUENCE [LARGE SCALE GENOMIC DNA]</scope>
    <source>
        <strain evidence="9">DSM 10086 / NBRC 110670 / KF707</strain>
    </source>
</reference>
<dbReference type="OrthoDB" id="9805749at2"/>
<comment type="similarity">
    <text evidence="2">Belongs to the nucleobase:cation symporter-2 (NCS2) (TC 2.A.40) family.</text>
</comment>
<dbReference type="Proteomes" id="UP000218554">
    <property type="component" value="Chromosome"/>
</dbReference>
<dbReference type="Pfam" id="PF00860">
    <property type="entry name" value="Xan_ur_permease"/>
    <property type="match status" value="1"/>
</dbReference>
<keyword evidence="7" id="KW-0472">Membrane</keyword>
<dbReference type="PANTHER" id="PTHR42810">
    <property type="entry name" value="PURINE PERMEASE C1399.01C-RELATED"/>
    <property type="match status" value="1"/>
</dbReference>